<dbReference type="GO" id="GO:0008168">
    <property type="term" value="F:methyltransferase activity"/>
    <property type="evidence" value="ECO:0007669"/>
    <property type="project" value="UniProtKB-KW"/>
</dbReference>
<keyword evidence="3" id="KW-1185">Reference proteome</keyword>
<name>A0A426DPH9_9FIRM</name>
<dbReference type="Gene3D" id="3.40.50.150">
    <property type="entry name" value="Vaccinia Virus protein VP39"/>
    <property type="match status" value="1"/>
</dbReference>
<reference evidence="2" key="1">
    <citation type="submission" date="2018-10" db="EMBL/GenBank/DDBJ databases">
        <title>Schaedlerella arabinophila gen. nov. sp. nov., isolated from the mouse intestinal tract and comparative analysis with the genome of the closely related altered Schaedler flora strain ASF502.</title>
        <authorList>
            <person name="Miyake S."/>
            <person name="Soh M."/>
            <person name="Seedorf H."/>
        </authorList>
    </citation>
    <scope>NUCLEOTIDE SEQUENCE [LARGE SCALE GENOMIC DNA]</scope>
    <source>
        <strain evidence="2">DSM 106076</strain>
    </source>
</reference>
<evidence type="ECO:0000313" key="2">
    <source>
        <dbReference type="EMBL" id="RRK34633.1"/>
    </source>
</evidence>
<dbReference type="EMBL" id="RHJS01000002">
    <property type="protein sequence ID" value="RRK34633.1"/>
    <property type="molecule type" value="Genomic_DNA"/>
</dbReference>
<sequence length="215" mass="25317">MFCFVKFCESKKAYREISSTIRRRDKMKHTAFKAEEYDKKIRQTLPYYEDFYKQILDILSVMGKNDAVWLDISKNRFQKAGNRFEQTAVQEIEEYEKYDVITAVQVNHYLSEKDRESAVKNCYQALKKGGIFFSFENIAPNSEKGKQIVLQRWQNYQIANGKDPAEADAHIRRYGTEYFPITVNAHFETMQKGGVQNVELIWMSYMQAGFMGIKE</sequence>
<proteinExistence type="predicted"/>
<dbReference type="InterPro" id="IPR013217">
    <property type="entry name" value="Methyltransf_12"/>
</dbReference>
<evidence type="ECO:0000259" key="1">
    <source>
        <dbReference type="Pfam" id="PF08242"/>
    </source>
</evidence>
<dbReference type="GO" id="GO:0032259">
    <property type="term" value="P:methylation"/>
    <property type="evidence" value="ECO:0007669"/>
    <property type="project" value="UniProtKB-KW"/>
</dbReference>
<accession>A0A426DPH9</accession>
<comment type="caution">
    <text evidence="2">The sequence shown here is derived from an EMBL/GenBank/DDBJ whole genome shotgun (WGS) entry which is preliminary data.</text>
</comment>
<dbReference type="Pfam" id="PF08242">
    <property type="entry name" value="Methyltransf_12"/>
    <property type="match status" value="1"/>
</dbReference>
<dbReference type="SUPFAM" id="SSF53335">
    <property type="entry name" value="S-adenosyl-L-methionine-dependent methyltransferases"/>
    <property type="match status" value="1"/>
</dbReference>
<evidence type="ECO:0000313" key="3">
    <source>
        <dbReference type="Proteomes" id="UP000274920"/>
    </source>
</evidence>
<gene>
    <name evidence="2" type="ORF">EBB54_27310</name>
</gene>
<feature type="domain" description="Methyltransferase type 12" evidence="1">
    <location>
        <begin position="67"/>
        <end position="132"/>
    </location>
</feature>
<dbReference type="Proteomes" id="UP000274920">
    <property type="component" value="Unassembled WGS sequence"/>
</dbReference>
<dbReference type="InterPro" id="IPR029063">
    <property type="entry name" value="SAM-dependent_MTases_sf"/>
</dbReference>
<organism evidence="2 3">
    <name type="scientific">Schaedlerella arabinosiphila</name>
    <dbReference type="NCBI Taxonomy" id="2044587"/>
    <lineage>
        <taxon>Bacteria</taxon>
        <taxon>Bacillati</taxon>
        <taxon>Bacillota</taxon>
        <taxon>Clostridia</taxon>
        <taxon>Lachnospirales</taxon>
        <taxon>Lachnospiraceae</taxon>
        <taxon>Schaedlerella</taxon>
    </lineage>
</organism>
<keyword evidence="2" id="KW-0808">Transferase</keyword>
<protein>
    <submittedName>
        <fullName evidence="2">Class I SAM-dependent methyltransferase</fullName>
    </submittedName>
</protein>
<dbReference type="AlphaFoldDB" id="A0A426DPH9"/>
<keyword evidence="2" id="KW-0489">Methyltransferase</keyword>